<organism evidence="2 3">
    <name type="scientific">Hymenobacter canadensis</name>
    <dbReference type="NCBI Taxonomy" id="2999067"/>
    <lineage>
        <taxon>Bacteria</taxon>
        <taxon>Pseudomonadati</taxon>
        <taxon>Bacteroidota</taxon>
        <taxon>Cytophagia</taxon>
        <taxon>Cytophagales</taxon>
        <taxon>Hymenobacteraceae</taxon>
        <taxon>Hymenobacter</taxon>
    </lineage>
</organism>
<feature type="signal peptide" evidence="1">
    <location>
        <begin position="1"/>
        <end position="23"/>
    </location>
</feature>
<reference evidence="2 3" key="1">
    <citation type="submission" date="2022-12" db="EMBL/GenBank/DDBJ databases">
        <title>Hymenobacter canadensis sp. nov. isolated from lake water of the Cambridge Bay, Canada.</title>
        <authorList>
            <person name="Kim W.H."/>
            <person name="Lee Y.M."/>
        </authorList>
    </citation>
    <scope>NUCLEOTIDE SEQUENCE [LARGE SCALE GENOMIC DNA]</scope>
    <source>
        <strain evidence="2 3">PAMC 29467</strain>
        <plasmid evidence="2 3">unnamed1</plasmid>
    </source>
</reference>
<name>A0ABY7LW57_9BACT</name>
<proteinExistence type="predicted"/>
<sequence length="365" mass="39790">MKRICYRLLLVLAVAGPAGCRPAPEVAPQRRDIVDAVFGSGHLENARQYTVVANAEGFLQAAYAAEGDTVPAGKVLFRLANAVQRSQVANAAVNLDYAKSNARQGSPQLAQLQLQLAQAQQKLLVDSANYARYGRLVKTQAVATADFENARLTYQTSQSNLRVLLKNRAELQNTLNLSVANAANQYTIQRENDRYYVLSSEQPGVLMNVRKKPGDYVRKGDALALLGAGGSLIKLDIAEDDIGRVKVGQPVLISLNSDKAQTYRATIRKVYPAFNTTDQSFVAEATFNPPPRGLLNGTQLQANIIVEEKKNALVIPSYALLNDAYVLLDGGKQKRAVGVGIRTLEWTEITRGLRATDRLTLPKAK</sequence>
<evidence type="ECO:0000256" key="1">
    <source>
        <dbReference type="SAM" id="SignalP"/>
    </source>
</evidence>
<dbReference type="SUPFAM" id="SSF111369">
    <property type="entry name" value="HlyD-like secretion proteins"/>
    <property type="match status" value="1"/>
</dbReference>
<evidence type="ECO:0000313" key="2">
    <source>
        <dbReference type="EMBL" id="WBA44129.1"/>
    </source>
</evidence>
<dbReference type="Gene3D" id="2.40.420.20">
    <property type="match status" value="1"/>
</dbReference>
<keyword evidence="3" id="KW-1185">Reference proteome</keyword>
<gene>
    <name evidence="2" type="ORF">O3303_19765</name>
</gene>
<keyword evidence="1" id="KW-0732">Signal</keyword>
<dbReference type="PANTHER" id="PTHR30469">
    <property type="entry name" value="MULTIDRUG RESISTANCE PROTEIN MDTA"/>
    <property type="match status" value="1"/>
</dbReference>
<evidence type="ECO:0000313" key="3">
    <source>
        <dbReference type="Proteomes" id="UP001211005"/>
    </source>
</evidence>
<geneLocation type="plasmid" evidence="2 3">
    <name>unnamed1</name>
</geneLocation>
<dbReference type="Gene3D" id="2.40.30.170">
    <property type="match status" value="1"/>
</dbReference>
<protein>
    <submittedName>
        <fullName evidence="2">HlyD family efflux transporter periplasmic adaptor subunit</fullName>
    </submittedName>
</protein>
<feature type="chain" id="PRO_5045858636" evidence="1">
    <location>
        <begin position="24"/>
        <end position="365"/>
    </location>
</feature>
<dbReference type="Proteomes" id="UP001211005">
    <property type="component" value="Plasmid unnamed1"/>
</dbReference>
<dbReference type="Gene3D" id="2.40.50.100">
    <property type="match status" value="1"/>
</dbReference>
<dbReference type="EMBL" id="CP114768">
    <property type="protein sequence ID" value="WBA44129.1"/>
    <property type="molecule type" value="Genomic_DNA"/>
</dbReference>
<accession>A0ABY7LW57</accession>
<keyword evidence="2" id="KW-0614">Plasmid</keyword>
<dbReference type="Gene3D" id="1.10.287.470">
    <property type="entry name" value="Helix hairpin bin"/>
    <property type="match status" value="1"/>
</dbReference>
<dbReference type="RefSeq" id="WP_269562161.1">
    <property type="nucleotide sequence ID" value="NZ_CP114768.1"/>
</dbReference>